<comment type="caution">
    <text evidence="1">The sequence shown here is derived from an EMBL/GenBank/DDBJ whole genome shotgun (WGS) entry which is preliminary data.</text>
</comment>
<reference evidence="1" key="1">
    <citation type="journal article" date="2020" name="mSystems">
        <title>Genome- and Community-Level Interaction Insights into Carbon Utilization and Element Cycling Functions of Hydrothermarchaeota in Hydrothermal Sediment.</title>
        <authorList>
            <person name="Zhou Z."/>
            <person name="Liu Y."/>
            <person name="Xu W."/>
            <person name="Pan J."/>
            <person name="Luo Z.H."/>
            <person name="Li M."/>
        </authorList>
    </citation>
    <scope>NUCLEOTIDE SEQUENCE [LARGE SCALE GENOMIC DNA]</scope>
    <source>
        <strain evidence="1">HyVt-458</strain>
    </source>
</reference>
<organism evidence="1">
    <name type="scientific">Thiolapillus brandeum</name>
    <dbReference type="NCBI Taxonomy" id="1076588"/>
    <lineage>
        <taxon>Bacteria</taxon>
        <taxon>Pseudomonadati</taxon>
        <taxon>Pseudomonadota</taxon>
        <taxon>Gammaproteobacteria</taxon>
        <taxon>Chromatiales</taxon>
        <taxon>Sedimenticolaceae</taxon>
        <taxon>Thiolapillus</taxon>
    </lineage>
</organism>
<evidence type="ECO:0000313" key="1">
    <source>
        <dbReference type="EMBL" id="HEC05770.1"/>
    </source>
</evidence>
<protein>
    <submittedName>
        <fullName evidence="1">Uncharacterized protein</fullName>
    </submittedName>
</protein>
<gene>
    <name evidence="1" type="ORF">ENJ12_02890</name>
</gene>
<proteinExistence type="predicted"/>
<accession>A0A831RVU1</accession>
<sequence>MPIKFKNFDSVHSLKKRFVRDNLLTHVIGGALIRECRRGRYRPVWSQSDNKQSPVGAYRQRTGTFFGKLLQIADWLENIRAVHRRSLGGVNRKIQLCEFGSWLYIATLAHFLNDRATSGVAYPVGKEGRKNGQKTEVCLHPGCQLTVTGRFSAFLNDSRAIAASV</sequence>
<dbReference type="Proteomes" id="UP000886339">
    <property type="component" value="Unassembled WGS sequence"/>
</dbReference>
<dbReference type="AlphaFoldDB" id="A0A831RVU1"/>
<dbReference type="EMBL" id="DRLF01000108">
    <property type="protein sequence ID" value="HEC05770.1"/>
    <property type="molecule type" value="Genomic_DNA"/>
</dbReference>
<name>A0A831RVU1_9GAMM</name>